<gene>
    <name evidence="1" type="ORF">IDH45_15410</name>
</gene>
<accession>A0A927CCL0</accession>
<sequence>MIVRCTEHQLVLTTQHDHARLSGDIARAFSPFLEGDPYLEDALVAVYQHDIGWVRLDETPVWNDRFSLPFSFTDYPLLPKLTHYTFGLDQVESMNPYAALLCSMHYCSFSVFQDSVVEACIDFTRHELERQRRISAGLGLTNREELLKQLQLLQLCDRISLYVCMNEPGAAKEKEHPWYKAGFSDSERFSPKGDTRLTAGWMSDTEIELTPNPFEHTFRTEIIQRTIDRRHIEQVGIAEAYAHSESVVREIVFAGRNG</sequence>
<comment type="caution">
    <text evidence="1">The sequence shown here is derived from an EMBL/GenBank/DDBJ whole genome shotgun (WGS) entry which is preliminary data.</text>
</comment>
<organism evidence="1 2">
    <name type="scientific">Paenibacillus oceani</name>
    <dbReference type="NCBI Taxonomy" id="2772510"/>
    <lineage>
        <taxon>Bacteria</taxon>
        <taxon>Bacillati</taxon>
        <taxon>Bacillota</taxon>
        <taxon>Bacilli</taxon>
        <taxon>Bacillales</taxon>
        <taxon>Paenibacillaceae</taxon>
        <taxon>Paenibacillus</taxon>
    </lineage>
</organism>
<reference evidence="1" key="1">
    <citation type="submission" date="2020-09" db="EMBL/GenBank/DDBJ databases">
        <title>A novel bacterium of genus Paenibacillus, isolated from South China Sea.</title>
        <authorList>
            <person name="Huang H."/>
            <person name="Mo K."/>
            <person name="Hu Y."/>
        </authorList>
    </citation>
    <scope>NUCLEOTIDE SEQUENCE</scope>
    <source>
        <strain evidence="1">IB182363</strain>
    </source>
</reference>
<evidence type="ECO:0000313" key="1">
    <source>
        <dbReference type="EMBL" id="MBD2863380.1"/>
    </source>
</evidence>
<dbReference type="Proteomes" id="UP000639396">
    <property type="component" value="Unassembled WGS sequence"/>
</dbReference>
<keyword evidence="2" id="KW-1185">Reference proteome</keyword>
<dbReference type="Pfam" id="PF13030">
    <property type="entry name" value="DUF3891"/>
    <property type="match status" value="1"/>
</dbReference>
<evidence type="ECO:0000313" key="2">
    <source>
        <dbReference type="Proteomes" id="UP000639396"/>
    </source>
</evidence>
<proteinExistence type="predicted"/>
<dbReference type="EMBL" id="JACXJA010000019">
    <property type="protein sequence ID" value="MBD2863380.1"/>
    <property type="molecule type" value="Genomic_DNA"/>
</dbReference>
<name>A0A927CCL0_9BACL</name>
<dbReference type="RefSeq" id="WP_190929011.1">
    <property type="nucleotide sequence ID" value="NZ_JACXJA010000019.1"/>
</dbReference>
<dbReference type="InterPro" id="IPR024992">
    <property type="entry name" value="DUF3891"/>
</dbReference>
<protein>
    <submittedName>
        <fullName evidence="1">DUF3891 family protein</fullName>
    </submittedName>
</protein>
<dbReference type="AlphaFoldDB" id="A0A927CCL0"/>